<name>A0A8J3WN60_9ACTN</name>
<evidence type="ECO:0000313" key="1">
    <source>
        <dbReference type="EMBL" id="GIH95435.1"/>
    </source>
</evidence>
<sequence length="194" mass="21254">MDGFDDATLWLVIPYFWGVSWTPPPGTVGLTCSYGLTNIRATVGQMLVGESTAHNHAFIVIDSERIVEAWPSGARISALADYAYDYVMYGWRLGLSAGQRDALAQAALSLHGIGYGLVDYLALSVSRMRLPWIGAMRRVASPHHLLPAQFVAAVYHRAQVELMPGEPDVTLAGLGDLWMTSRDWALHVPATHYA</sequence>
<dbReference type="InterPro" id="IPR038765">
    <property type="entry name" value="Papain-like_cys_pep_sf"/>
</dbReference>
<dbReference type="AlphaFoldDB" id="A0A8J3WN60"/>
<organism evidence="1 2">
    <name type="scientific">Planobispora siamensis</name>
    <dbReference type="NCBI Taxonomy" id="936338"/>
    <lineage>
        <taxon>Bacteria</taxon>
        <taxon>Bacillati</taxon>
        <taxon>Actinomycetota</taxon>
        <taxon>Actinomycetes</taxon>
        <taxon>Streptosporangiales</taxon>
        <taxon>Streptosporangiaceae</taxon>
        <taxon>Planobispora</taxon>
    </lineage>
</organism>
<comment type="caution">
    <text evidence="1">The sequence shown here is derived from an EMBL/GenBank/DDBJ whole genome shotgun (WGS) entry which is preliminary data.</text>
</comment>
<dbReference type="SUPFAM" id="SSF54001">
    <property type="entry name" value="Cysteine proteinases"/>
    <property type="match status" value="1"/>
</dbReference>
<protein>
    <submittedName>
        <fullName evidence="1">Uncharacterized protein</fullName>
    </submittedName>
</protein>
<accession>A0A8J3WN60</accession>
<dbReference type="EMBL" id="BOOJ01000052">
    <property type="protein sequence ID" value="GIH95435.1"/>
    <property type="molecule type" value="Genomic_DNA"/>
</dbReference>
<reference evidence="1 2" key="1">
    <citation type="submission" date="2021-01" db="EMBL/GenBank/DDBJ databases">
        <title>Whole genome shotgun sequence of Planobispora siamensis NBRC 107568.</title>
        <authorList>
            <person name="Komaki H."/>
            <person name="Tamura T."/>
        </authorList>
    </citation>
    <scope>NUCLEOTIDE SEQUENCE [LARGE SCALE GENOMIC DNA]</scope>
    <source>
        <strain evidence="1 2">NBRC 107568</strain>
    </source>
</reference>
<evidence type="ECO:0000313" key="2">
    <source>
        <dbReference type="Proteomes" id="UP000619788"/>
    </source>
</evidence>
<dbReference type="Proteomes" id="UP000619788">
    <property type="component" value="Unassembled WGS sequence"/>
</dbReference>
<keyword evidence="2" id="KW-1185">Reference proteome</keyword>
<gene>
    <name evidence="1" type="ORF">Psi01_60650</name>
</gene>
<proteinExistence type="predicted"/>